<accession>A0A2P2LS37</accession>
<dbReference type="EMBL" id="GGEC01040259">
    <property type="protein sequence ID" value="MBX20743.1"/>
    <property type="molecule type" value="Transcribed_RNA"/>
</dbReference>
<reference evidence="2" key="1">
    <citation type="submission" date="2018-02" db="EMBL/GenBank/DDBJ databases">
        <title>Rhizophora mucronata_Transcriptome.</title>
        <authorList>
            <person name="Meera S.P."/>
            <person name="Sreeshan A."/>
            <person name="Augustine A."/>
        </authorList>
    </citation>
    <scope>NUCLEOTIDE SEQUENCE</scope>
    <source>
        <tissue evidence="2">Leaf</tissue>
    </source>
</reference>
<feature type="region of interest" description="Disordered" evidence="1">
    <location>
        <begin position="100"/>
        <end position="123"/>
    </location>
</feature>
<dbReference type="AlphaFoldDB" id="A0A2P2LS37"/>
<protein>
    <submittedName>
        <fullName evidence="2">Uncharacterized protein</fullName>
    </submittedName>
</protein>
<sequence>MNEECSKRCIGKTKEHTPVQFHIWVTMAMYMHESILYAVNQHQNQPENYSTIENLRKQSPRNKSQSELMFKMWICACSAQASHLVDNNLIRKKEQGLPKLEHKRISRNPHLSISAASSKHRLH</sequence>
<evidence type="ECO:0000256" key="1">
    <source>
        <dbReference type="SAM" id="MobiDB-lite"/>
    </source>
</evidence>
<proteinExistence type="predicted"/>
<organism evidence="2">
    <name type="scientific">Rhizophora mucronata</name>
    <name type="common">Asiatic mangrove</name>
    <dbReference type="NCBI Taxonomy" id="61149"/>
    <lineage>
        <taxon>Eukaryota</taxon>
        <taxon>Viridiplantae</taxon>
        <taxon>Streptophyta</taxon>
        <taxon>Embryophyta</taxon>
        <taxon>Tracheophyta</taxon>
        <taxon>Spermatophyta</taxon>
        <taxon>Magnoliopsida</taxon>
        <taxon>eudicotyledons</taxon>
        <taxon>Gunneridae</taxon>
        <taxon>Pentapetalae</taxon>
        <taxon>rosids</taxon>
        <taxon>fabids</taxon>
        <taxon>Malpighiales</taxon>
        <taxon>Rhizophoraceae</taxon>
        <taxon>Rhizophora</taxon>
    </lineage>
</organism>
<evidence type="ECO:0000313" key="2">
    <source>
        <dbReference type="EMBL" id="MBX20743.1"/>
    </source>
</evidence>
<name>A0A2P2LS37_RHIMU</name>